<dbReference type="GO" id="GO:0019354">
    <property type="term" value="P:siroheme biosynthetic process"/>
    <property type="evidence" value="ECO:0007669"/>
    <property type="project" value="InterPro"/>
</dbReference>
<dbReference type="Gene3D" id="3.40.50.720">
    <property type="entry name" value="NAD(P)-binding Rossmann-like Domain"/>
    <property type="match status" value="1"/>
</dbReference>
<evidence type="ECO:0000256" key="3">
    <source>
        <dbReference type="ARBA" id="ARBA00023002"/>
    </source>
</evidence>
<evidence type="ECO:0000313" key="10">
    <source>
        <dbReference type="EMBL" id="KAK6336766.1"/>
    </source>
</evidence>
<dbReference type="AlphaFoldDB" id="A0AAN8MZF6"/>
<comment type="pathway">
    <text evidence="1">Porphyrin-containing compound metabolism; siroheme biosynthesis; sirohydrochlorin from precorrin-2: step 1/1.</text>
</comment>
<evidence type="ECO:0000256" key="2">
    <source>
        <dbReference type="ARBA" id="ARBA00012400"/>
    </source>
</evidence>
<proteinExistence type="predicted"/>
<dbReference type="GO" id="GO:0004325">
    <property type="term" value="F:ferrochelatase activity"/>
    <property type="evidence" value="ECO:0007669"/>
    <property type="project" value="InterPro"/>
</dbReference>
<evidence type="ECO:0000259" key="8">
    <source>
        <dbReference type="Pfam" id="PF14823"/>
    </source>
</evidence>
<evidence type="ECO:0000313" key="11">
    <source>
        <dbReference type="Proteomes" id="UP001313282"/>
    </source>
</evidence>
<dbReference type="InterPro" id="IPR028161">
    <property type="entry name" value="Met8-like"/>
</dbReference>
<dbReference type="SUPFAM" id="SSF51735">
    <property type="entry name" value="NAD(P)-binding Rossmann-fold domains"/>
    <property type="match status" value="1"/>
</dbReference>
<dbReference type="Pfam" id="PF14824">
    <property type="entry name" value="Sirohm_synth_M"/>
    <property type="match status" value="1"/>
</dbReference>
<feature type="domain" description="Siroheme synthase central" evidence="9">
    <location>
        <begin position="169"/>
        <end position="195"/>
    </location>
</feature>
<dbReference type="PANTHER" id="PTHR35330:SF1">
    <property type="entry name" value="SIROHEME BIOSYNTHESIS PROTEIN MET8"/>
    <property type="match status" value="1"/>
</dbReference>
<comment type="caution">
    <text evidence="10">The sequence shown here is derived from an EMBL/GenBank/DDBJ whole genome shotgun (WGS) entry which is preliminary data.</text>
</comment>
<comment type="catalytic activity">
    <reaction evidence="6">
        <text>precorrin-2 + NAD(+) = sirohydrochlorin + NADH + 2 H(+)</text>
        <dbReference type="Rhea" id="RHEA:15613"/>
        <dbReference type="ChEBI" id="CHEBI:15378"/>
        <dbReference type="ChEBI" id="CHEBI:57540"/>
        <dbReference type="ChEBI" id="CHEBI:57945"/>
        <dbReference type="ChEBI" id="CHEBI:58351"/>
        <dbReference type="ChEBI" id="CHEBI:58827"/>
        <dbReference type="EC" id="1.3.1.76"/>
    </reaction>
</comment>
<dbReference type="EC" id="1.3.1.76" evidence="2"/>
<keyword evidence="3" id="KW-0560">Oxidoreductase</keyword>
<feature type="compositionally biased region" description="Polar residues" evidence="7">
    <location>
        <begin position="7"/>
        <end position="20"/>
    </location>
</feature>
<dbReference type="EMBL" id="JAVHNR010000007">
    <property type="protein sequence ID" value="KAK6336766.1"/>
    <property type="molecule type" value="Genomic_DNA"/>
</dbReference>
<keyword evidence="4" id="KW-0520">NAD</keyword>
<protein>
    <recommendedName>
        <fullName evidence="2">precorrin-2 dehydrogenase</fullName>
        <ecNumber evidence="2">1.3.1.76</ecNumber>
    </recommendedName>
</protein>
<reference evidence="10 11" key="1">
    <citation type="submission" date="2019-10" db="EMBL/GenBank/DDBJ databases">
        <authorList>
            <person name="Palmer J.M."/>
        </authorList>
    </citation>
    <scope>NUCLEOTIDE SEQUENCE [LARGE SCALE GENOMIC DNA]</scope>
    <source>
        <strain evidence="10 11">TWF718</strain>
    </source>
</reference>
<feature type="domain" description="Siroheme biosynthesis protein Met8 C-terminal" evidence="8">
    <location>
        <begin position="198"/>
        <end position="264"/>
    </location>
</feature>
<dbReference type="InterPro" id="IPR028281">
    <property type="entry name" value="Sirohaem_synthase_central"/>
</dbReference>
<dbReference type="Gene3D" id="1.10.3280.10">
    <property type="entry name" value="Siroheme synthase, domain 3"/>
    <property type="match status" value="1"/>
</dbReference>
<feature type="region of interest" description="Disordered" evidence="7">
    <location>
        <begin position="1"/>
        <end position="23"/>
    </location>
</feature>
<dbReference type="InterPro" id="IPR006367">
    <property type="entry name" value="Sirohaem_synthase_N"/>
</dbReference>
<dbReference type="Pfam" id="PF13241">
    <property type="entry name" value="NAD_binding_7"/>
    <property type="match status" value="1"/>
</dbReference>
<name>A0AAN8MZF6_9PEZI</name>
<dbReference type="Pfam" id="PF14823">
    <property type="entry name" value="Sirohm_synth_C"/>
    <property type="match status" value="1"/>
</dbReference>
<dbReference type="InterPro" id="IPR028162">
    <property type="entry name" value="Met8_C"/>
</dbReference>
<dbReference type="SUPFAM" id="SSF75615">
    <property type="entry name" value="Siroheme synthase middle domains-like"/>
    <property type="match status" value="1"/>
</dbReference>
<keyword evidence="11" id="KW-1185">Reference proteome</keyword>
<evidence type="ECO:0000256" key="6">
    <source>
        <dbReference type="ARBA" id="ARBA00047561"/>
    </source>
</evidence>
<organism evidence="10 11">
    <name type="scientific">Orbilia javanica</name>
    <dbReference type="NCBI Taxonomy" id="47235"/>
    <lineage>
        <taxon>Eukaryota</taxon>
        <taxon>Fungi</taxon>
        <taxon>Dikarya</taxon>
        <taxon>Ascomycota</taxon>
        <taxon>Pezizomycotina</taxon>
        <taxon>Orbiliomycetes</taxon>
        <taxon>Orbiliales</taxon>
        <taxon>Orbiliaceae</taxon>
        <taxon>Orbilia</taxon>
    </lineage>
</organism>
<evidence type="ECO:0000256" key="5">
    <source>
        <dbReference type="ARBA" id="ARBA00023244"/>
    </source>
</evidence>
<dbReference type="Gene3D" id="3.30.160.110">
    <property type="entry name" value="Siroheme synthase, domain 2"/>
    <property type="match status" value="1"/>
</dbReference>
<sequence>MLPAPYASSTYTHPTMTSATPDPLSLVPTFPDEDPSTYPPIQPGGSLILAWQVRNKRVLLVGGGNVAATRLVHLLNADALITLIAPPAGLHPETAHRLKTHQSRITYVPRHFEPTDLTTIPSISLVLTAIDDPIASTEIYTQCKKLNLPVNVADVPPECDFYFGSVHRDGPLQIMVSTGGNGPKLAAMIRRKVADSLPKQTAEAIVKVGELRKMLRVLAPGKEEGGKRMDWMSRVCEVWEFEELAGMTKVDMEVLLEGYKDGVVRGFKEVRLVGSVREGEEEDDKREGA</sequence>
<dbReference type="InterPro" id="IPR036291">
    <property type="entry name" value="NAD(P)-bd_dom_sf"/>
</dbReference>
<dbReference type="NCBIfam" id="TIGR01470">
    <property type="entry name" value="cysG_Nterm"/>
    <property type="match status" value="1"/>
</dbReference>
<keyword evidence="5" id="KW-0627">Porphyrin biosynthesis</keyword>
<evidence type="ECO:0000256" key="1">
    <source>
        <dbReference type="ARBA" id="ARBA00005010"/>
    </source>
</evidence>
<evidence type="ECO:0000256" key="4">
    <source>
        <dbReference type="ARBA" id="ARBA00023027"/>
    </source>
</evidence>
<dbReference type="PANTHER" id="PTHR35330">
    <property type="entry name" value="SIROHEME BIOSYNTHESIS PROTEIN MET8"/>
    <property type="match status" value="1"/>
</dbReference>
<evidence type="ECO:0000256" key="7">
    <source>
        <dbReference type="SAM" id="MobiDB-lite"/>
    </source>
</evidence>
<evidence type="ECO:0000259" key="9">
    <source>
        <dbReference type="Pfam" id="PF14824"/>
    </source>
</evidence>
<accession>A0AAN8MZF6</accession>
<dbReference type="GO" id="GO:0043115">
    <property type="term" value="F:precorrin-2 dehydrogenase activity"/>
    <property type="evidence" value="ECO:0007669"/>
    <property type="project" value="UniProtKB-EC"/>
</dbReference>
<dbReference type="Proteomes" id="UP001313282">
    <property type="component" value="Unassembled WGS sequence"/>
</dbReference>
<gene>
    <name evidence="10" type="primary">MET8</name>
    <name evidence="10" type="ORF">TWF718_009556</name>
</gene>